<dbReference type="PANTHER" id="PTHR34569">
    <property type="entry name" value="EXPRESSED PROTEIN"/>
    <property type="match status" value="1"/>
</dbReference>
<organism evidence="2 3">
    <name type="scientific">Citrus x changshan-huyou</name>
    <dbReference type="NCBI Taxonomy" id="2935761"/>
    <lineage>
        <taxon>Eukaryota</taxon>
        <taxon>Viridiplantae</taxon>
        <taxon>Streptophyta</taxon>
        <taxon>Embryophyta</taxon>
        <taxon>Tracheophyta</taxon>
        <taxon>Spermatophyta</taxon>
        <taxon>Magnoliopsida</taxon>
        <taxon>eudicotyledons</taxon>
        <taxon>Gunneridae</taxon>
        <taxon>Pentapetalae</taxon>
        <taxon>rosids</taxon>
        <taxon>malvids</taxon>
        <taxon>Sapindales</taxon>
        <taxon>Rutaceae</taxon>
        <taxon>Aurantioideae</taxon>
        <taxon>Citrus</taxon>
    </lineage>
</organism>
<dbReference type="PANTHER" id="PTHR34569:SF2">
    <property type="entry name" value="EXPRESSED PROTEIN"/>
    <property type="match status" value="1"/>
</dbReference>
<keyword evidence="3" id="KW-1185">Reference proteome</keyword>
<feature type="compositionally biased region" description="Pro residues" evidence="1">
    <location>
        <begin position="1"/>
        <end position="10"/>
    </location>
</feature>
<dbReference type="Proteomes" id="UP001428341">
    <property type="component" value="Unassembled WGS sequence"/>
</dbReference>
<reference evidence="2 3" key="1">
    <citation type="submission" date="2024-05" db="EMBL/GenBank/DDBJ databases">
        <title>Haplotype-resolved chromosome-level genome assembly of Huyou (Citrus changshanensis).</title>
        <authorList>
            <person name="Miao C."/>
            <person name="Chen W."/>
            <person name="Wu Y."/>
            <person name="Wang L."/>
            <person name="Zhao S."/>
            <person name="Grierson D."/>
            <person name="Xu C."/>
            <person name="Chen K."/>
        </authorList>
    </citation>
    <scope>NUCLEOTIDE SEQUENCE [LARGE SCALE GENOMIC DNA]</scope>
    <source>
        <strain evidence="2">01-14</strain>
        <tissue evidence="2">Leaf</tissue>
    </source>
</reference>
<accession>A0AAP0QJ83</accession>
<feature type="compositionally biased region" description="Polar residues" evidence="1">
    <location>
        <begin position="13"/>
        <end position="22"/>
    </location>
</feature>
<dbReference type="EMBL" id="JBCGBO010000006">
    <property type="protein sequence ID" value="KAK9194054.1"/>
    <property type="molecule type" value="Genomic_DNA"/>
</dbReference>
<feature type="region of interest" description="Disordered" evidence="1">
    <location>
        <begin position="1"/>
        <end position="24"/>
    </location>
</feature>
<comment type="caution">
    <text evidence="2">The sequence shown here is derived from an EMBL/GenBank/DDBJ whole genome shotgun (WGS) entry which is preliminary data.</text>
</comment>
<name>A0AAP0QJ83_9ROSI</name>
<evidence type="ECO:0000256" key="1">
    <source>
        <dbReference type="SAM" id="MobiDB-lite"/>
    </source>
</evidence>
<evidence type="ECO:0000313" key="2">
    <source>
        <dbReference type="EMBL" id="KAK9194054.1"/>
    </source>
</evidence>
<gene>
    <name evidence="2" type="ORF">WN944_004756</name>
</gene>
<evidence type="ECO:0000313" key="3">
    <source>
        <dbReference type="Proteomes" id="UP001428341"/>
    </source>
</evidence>
<protein>
    <submittedName>
        <fullName evidence="2">Uncharacterized protein</fullName>
    </submittedName>
</protein>
<dbReference type="AlphaFoldDB" id="A0AAP0QJ83"/>
<proteinExistence type="predicted"/>
<sequence>MASPPSPPPSLGRRNSISTTVPLPTKLSLPAKSSNYSYDDVSASSFELISLKSPSSSYTSLKDLLPSSGFNSPTATGSAANSTYEISIRNRLVKQAAWAYLQPMSASPDSSTGSHFLCRIWIKISSACFQLISRMLSVFRVKETEF</sequence>